<feature type="domain" description="XdhC Rossmann" evidence="2">
    <location>
        <begin position="107"/>
        <end position="248"/>
    </location>
</feature>
<reference evidence="3 4" key="1">
    <citation type="submission" date="2015-12" db="EMBL/GenBank/DDBJ databases">
        <title>Draft genome of Thermovenabulum gondwanense isolated from a red thermophilic microbial mat colonisisng an outflow channel of a bore well.</title>
        <authorList>
            <person name="Patel B.K."/>
        </authorList>
    </citation>
    <scope>NUCLEOTIDE SEQUENCE [LARGE SCALE GENOMIC DNA]</scope>
    <source>
        <strain evidence="3 4">R270</strain>
    </source>
</reference>
<dbReference type="GO" id="GO:0004854">
    <property type="term" value="F:xanthine dehydrogenase activity"/>
    <property type="evidence" value="ECO:0007669"/>
    <property type="project" value="UniProtKB-EC"/>
</dbReference>
<dbReference type="InterPro" id="IPR003777">
    <property type="entry name" value="XdhC_CoxI"/>
</dbReference>
<evidence type="ECO:0000259" key="1">
    <source>
        <dbReference type="Pfam" id="PF02625"/>
    </source>
</evidence>
<dbReference type="Proteomes" id="UP000075737">
    <property type="component" value="Unassembled WGS sequence"/>
</dbReference>
<accession>A0A161PVA7</accession>
<dbReference type="Pfam" id="PF13478">
    <property type="entry name" value="XdhC_C"/>
    <property type="match status" value="1"/>
</dbReference>
<dbReference type="STRING" id="520767.ATZ99_10610"/>
<dbReference type="AlphaFoldDB" id="A0A161PVA7"/>
<keyword evidence="4" id="KW-1185">Reference proteome</keyword>
<evidence type="ECO:0000259" key="2">
    <source>
        <dbReference type="Pfam" id="PF13478"/>
    </source>
</evidence>
<dbReference type="PATRIC" id="fig|520767.4.peg.1160"/>
<organism evidence="3 4">
    <name type="scientific">Thermovenabulum gondwanense</name>
    <dbReference type="NCBI Taxonomy" id="520767"/>
    <lineage>
        <taxon>Bacteria</taxon>
        <taxon>Bacillati</taxon>
        <taxon>Bacillota</taxon>
        <taxon>Clostridia</taxon>
        <taxon>Thermosediminibacterales</taxon>
        <taxon>Thermosediminibacteraceae</taxon>
        <taxon>Thermovenabulum</taxon>
    </lineage>
</organism>
<name>A0A161PVA7_9FIRM</name>
<sequence length="267" mass="29620">MNIFAEALNADREGKNFAIATIIKSEGSAPRHENSKMIIFEDGSIKGTVGGGILEKKVIMESLECIKNGRSKVLKFVLDSKKENSLPMICGGEVEVFIEVFKKRAKLILIGGGHVNFAIYNFAKHLHFDIVIIDDREEWANKERFPEAEVIVDNISKALEGYSTDPNTFIVIATRGHLFDREALKIAINKTAKYIGMIGSRKKVKETLEALKKEGIEQEKLNRIYSPIGLDLGAETPEEIAISVLAEILKVKNNTTGNSMKLEGEAE</sequence>
<feature type="domain" description="XdhC- CoxI" evidence="1">
    <location>
        <begin position="12"/>
        <end position="76"/>
    </location>
</feature>
<dbReference type="OrthoDB" id="9773039at2"/>
<dbReference type="PANTHER" id="PTHR30388:SF6">
    <property type="entry name" value="XANTHINE DEHYDROGENASE SUBUNIT A-RELATED"/>
    <property type="match status" value="1"/>
</dbReference>
<proteinExistence type="predicted"/>
<dbReference type="EC" id="1.17.1.4" evidence="3"/>
<keyword evidence="3" id="KW-0560">Oxidoreductase</keyword>
<dbReference type="EMBL" id="LOHZ01000025">
    <property type="protein sequence ID" value="KYO66816.1"/>
    <property type="molecule type" value="Genomic_DNA"/>
</dbReference>
<evidence type="ECO:0000313" key="3">
    <source>
        <dbReference type="EMBL" id="KYO66816.1"/>
    </source>
</evidence>
<dbReference type="Pfam" id="PF02625">
    <property type="entry name" value="XdhC_CoxI"/>
    <property type="match status" value="1"/>
</dbReference>
<protein>
    <submittedName>
        <fullName evidence="3">Putative xanthine dehydrogenase subunit A</fullName>
        <ecNumber evidence="3">1.17.1.4</ecNumber>
    </submittedName>
</protein>
<dbReference type="InterPro" id="IPR027051">
    <property type="entry name" value="XdhC_Rossmann_dom"/>
</dbReference>
<comment type="caution">
    <text evidence="3">The sequence shown here is derived from an EMBL/GenBank/DDBJ whole genome shotgun (WGS) entry which is preliminary data.</text>
</comment>
<dbReference type="Gene3D" id="3.40.50.720">
    <property type="entry name" value="NAD(P)-binding Rossmann-like Domain"/>
    <property type="match status" value="1"/>
</dbReference>
<dbReference type="RefSeq" id="WP_068748192.1">
    <property type="nucleotide sequence ID" value="NZ_LOHZ01000025.1"/>
</dbReference>
<dbReference type="InterPro" id="IPR052698">
    <property type="entry name" value="MoCofactor_Util/Proc"/>
</dbReference>
<dbReference type="PANTHER" id="PTHR30388">
    <property type="entry name" value="ALDEHYDE OXIDOREDUCTASE MOLYBDENUM COFACTOR ASSEMBLY PROTEIN"/>
    <property type="match status" value="1"/>
</dbReference>
<evidence type="ECO:0000313" key="4">
    <source>
        <dbReference type="Proteomes" id="UP000075737"/>
    </source>
</evidence>
<gene>
    <name evidence="3" type="primary">pucA</name>
    <name evidence="3" type="ORF">ATZ99_10610</name>
</gene>